<evidence type="ECO:0000313" key="3">
    <source>
        <dbReference type="Proteomes" id="UP000824120"/>
    </source>
</evidence>
<evidence type="ECO:0000256" key="1">
    <source>
        <dbReference type="SAM" id="Phobius"/>
    </source>
</evidence>
<name>A0A9J5Y001_SOLCO</name>
<dbReference type="PANTHER" id="PTHR34115">
    <property type="entry name" value="PROTEIN, PUTATIVE-RELATED"/>
    <property type="match status" value="1"/>
</dbReference>
<protein>
    <submittedName>
        <fullName evidence="2">Uncharacterized protein</fullName>
    </submittedName>
</protein>
<accession>A0A9J5Y001</accession>
<feature type="transmembrane region" description="Helical" evidence="1">
    <location>
        <begin position="68"/>
        <end position="88"/>
    </location>
</feature>
<gene>
    <name evidence="2" type="ORF">H5410_043346</name>
</gene>
<proteinExistence type="predicted"/>
<comment type="caution">
    <text evidence="2">The sequence shown here is derived from an EMBL/GenBank/DDBJ whole genome shotgun (WGS) entry which is preliminary data.</text>
</comment>
<dbReference type="PANTHER" id="PTHR34115:SF5">
    <property type="entry name" value="PROTEIN, PUTATIVE-RELATED"/>
    <property type="match status" value="1"/>
</dbReference>
<dbReference type="InterPro" id="IPR053258">
    <property type="entry name" value="Ca-permeable_cation_channel"/>
</dbReference>
<dbReference type="AlphaFoldDB" id="A0A9J5Y001"/>
<dbReference type="OrthoDB" id="1730662at2759"/>
<dbReference type="Proteomes" id="UP000824120">
    <property type="component" value="Chromosome 8"/>
</dbReference>
<keyword evidence="1" id="KW-1133">Transmembrane helix</keyword>
<dbReference type="EMBL" id="JACXVP010000008">
    <property type="protein sequence ID" value="KAG5592832.1"/>
    <property type="molecule type" value="Genomic_DNA"/>
</dbReference>
<keyword evidence="1" id="KW-0812">Transmembrane</keyword>
<evidence type="ECO:0000313" key="2">
    <source>
        <dbReference type="EMBL" id="KAG5592832.1"/>
    </source>
</evidence>
<sequence length="175" mass="20193">MAYAINRTSYYVHGRNSINGQINFIYPYSSSSSHCRNILISFIFPAFVELLQLKYQPTNTSPFEIHPIKMYLSVVSFIICCFAYDLQIKYMISTTSNYSNYAKMVGDIFGSLAFASYSSLLNPPFSFFFYTLCALYYATLLLNTTVLKARLYRIYHNIVNYFNKPAATTIITYQV</sequence>
<feature type="transmembrane region" description="Helical" evidence="1">
    <location>
        <begin position="127"/>
        <end position="147"/>
    </location>
</feature>
<keyword evidence="1" id="KW-0472">Membrane</keyword>
<keyword evidence="3" id="KW-1185">Reference proteome</keyword>
<reference evidence="2 3" key="1">
    <citation type="submission" date="2020-09" db="EMBL/GenBank/DDBJ databases">
        <title>De no assembly of potato wild relative species, Solanum commersonii.</title>
        <authorList>
            <person name="Cho K."/>
        </authorList>
    </citation>
    <scope>NUCLEOTIDE SEQUENCE [LARGE SCALE GENOMIC DNA]</scope>
    <source>
        <strain evidence="2">LZ3.2</strain>
        <tissue evidence="2">Leaf</tissue>
    </source>
</reference>
<organism evidence="2 3">
    <name type="scientific">Solanum commersonii</name>
    <name type="common">Commerson's wild potato</name>
    <name type="synonym">Commerson's nightshade</name>
    <dbReference type="NCBI Taxonomy" id="4109"/>
    <lineage>
        <taxon>Eukaryota</taxon>
        <taxon>Viridiplantae</taxon>
        <taxon>Streptophyta</taxon>
        <taxon>Embryophyta</taxon>
        <taxon>Tracheophyta</taxon>
        <taxon>Spermatophyta</taxon>
        <taxon>Magnoliopsida</taxon>
        <taxon>eudicotyledons</taxon>
        <taxon>Gunneridae</taxon>
        <taxon>Pentapetalae</taxon>
        <taxon>asterids</taxon>
        <taxon>lamiids</taxon>
        <taxon>Solanales</taxon>
        <taxon>Solanaceae</taxon>
        <taxon>Solanoideae</taxon>
        <taxon>Solaneae</taxon>
        <taxon>Solanum</taxon>
    </lineage>
</organism>